<dbReference type="InterPro" id="IPR013563">
    <property type="entry name" value="Oligopep_ABC_C"/>
</dbReference>
<proteinExistence type="inferred from homology"/>
<dbReference type="HOGENOM" id="CLU_000604_1_23_0"/>
<dbReference type="InterPro" id="IPR003439">
    <property type="entry name" value="ABC_transporter-like_ATP-bd"/>
</dbReference>
<dbReference type="PROSITE" id="PS50893">
    <property type="entry name" value="ABC_TRANSPORTER_2"/>
    <property type="match status" value="1"/>
</dbReference>
<dbReference type="NCBIfam" id="TIGR01727">
    <property type="entry name" value="oligo_HPY"/>
    <property type="match status" value="1"/>
</dbReference>
<dbReference type="SMART" id="SM00382">
    <property type="entry name" value="AAA"/>
    <property type="match status" value="1"/>
</dbReference>
<dbReference type="GO" id="GO:0016887">
    <property type="term" value="F:ATP hydrolysis activity"/>
    <property type="evidence" value="ECO:0007669"/>
    <property type="project" value="InterPro"/>
</dbReference>
<keyword evidence="10" id="KW-1185">Reference proteome</keyword>
<sequence length="319" mass="35382">MTESILDIQNLNIEYPIYIGTVRAGENISLSLKKGEVMGLVGESGSGKSTLGFSILRMLKTPGRIAAGQILYHGRDIVTMSEQDILKLRGNNISMIFQDPLTSLNPLFRIDKQFIETIRTHDKTVTKKAALERSAEVLKKLGIAPSRLHEYPHQMSGGMRQRIMIGMGLILNPDLLIADEPTTALDVIVEAQFLDLLNVLRQQFDLTILLITHNLGIVAQLADRVTVMYAGMIAETGDVETLFANPLHPYTQGLLASIPNIKLEQPKLVTMPGQTPDLVNPPPGCRFHPRCPKSLGICRQEMPPMFTQNGTQVTCWLYQ</sequence>
<evidence type="ECO:0000256" key="6">
    <source>
        <dbReference type="ARBA" id="ARBA00022840"/>
    </source>
</evidence>
<dbReference type="InterPro" id="IPR050388">
    <property type="entry name" value="ABC_Ni/Peptide_Import"/>
</dbReference>
<dbReference type="eggNOG" id="COG0444">
    <property type="taxonomic scope" value="Bacteria"/>
</dbReference>
<dbReference type="PANTHER" id="PTHR43297:SF2">
    <property type="entry name" value="DIPEPTIDE TRANSPORT ATP-BINDING PROTEIN DPPD"/>
    <property type="match status" value="1"/>
</dbReference>
<evidence type="ECO:0000256" key="5">
    <source>
        <dbReference type="ARBA" id="ARBA00022741"/>
    </source>
</evidence>
<evidence type="ECO:0000256" key="1">
    <source>
        <dbReference type="ARBA" id="ARBA00004202"/>
    </source>
</evidence>
<name>A0A081C4L4_VECG1</name>
<dbReference type="Pfam" id="PF08352">
    <property type="entry name" value="oligo_HPY"/>
    <property type="match status" value="1"/>
</dbReference>
<dbReference type="InterPro" id="IPR003593">
    <property type="entry name" value="AAA+_ATPase"/>
</dbReference>
<dbReference type="InterPro" id="IPR017871">
    <property type="entry name" value="ABC_transporter-like_CS"/>
</dbReference>
<dbReference type="Pfam" id="PF00005">
    <property type="entry name" value="ABC_tran"/>
    <property type="match status" value="1"/>
</dbReference>
<dbReference type="Proteomes" id="UP000030661">
    <property type="component" value="Unassembled WGS sequence"/>
</dbReference>
<keyword evidence="4" id="KW-1003">Cell membrane</keyword>
<gene>
    <name evidence="9" type="ORF">U27_06504</name>
</gene>
<evidence type="ECO:0000313" key="10">
    <source>
        <dbReference type="Proteomes" id="UP000030661"/>
    </source>
</evidence>
<accession>A0A081C4L4</accession>
<dbReference type="InterPro" id="IPR027417">
    <property type="entry name" value="P-loop_NTPase"/>
</dbReference>
<evidence type="ECO:0000256" key="2">
    <source>
        <dbReference type="ARBA" id="ARBA00005417"/>
    </source>
</evidence>
<dbReference type="Gene3D" id="3.40.50.300">
    <property type="entry name" value="P-loop containing nucleotide triphosphate hydrolases"/>
    <property type="match status" value="1"/>
</dbReference>
<keyword evidence="5" id="KW-0547">Nucleotide-binding</keyword>
<dbReference type="GO" id="GO:0005524">
    <property type="term" value="F:ATP binding"/>
    <property type="evidence" value="ECO:0007669"/>
    <property type="project" value="UniProtKB-KW"/>
</dbReference>
<reference evidence="9" key="1">
    <citation type="journal article" date="2015" name="PeerJ">
        <title>First genomic representation of candidate bacterial phylum KSB3 points to enhanced environmental sensing as a trigger of wastewater bulking.</title>
        <authorList>
            <person name="Sekiguchi Y."/>
            <person name="Ohashi A."/>
            <person name="Parks D.H."/>
            <person name="Yamauchi T."/>
            <person name="Tyson G.W."/>
            <person name="Hugenholtz P."/>
        </authorList>
    </citation>
    <scope>NUCLEOTIDE SEQUENCE [LARGE SCALE GENOMIC DNA]</scope>
</reference>
<dbReference type="PANTHER" id="PTHR43297">
    <property type="entry name" value="OLIGOPEPTIDE TRANSPORT ATP-BINDING PROTEIN APPD"/>
    <property type="match status" value="1"/>
</dbReference>
<dbReference type="GO" id="GO:0015833">
    <property type="term" value="P:peptide transport"/>
    <property type="evidence" value="ECO:0007669"/>
    <property type="project" value="InterPro"/>
</dbReference>
<protein>
    <submittedName>
        <fullName evidence="9">Oligopeptide/dipeptide ABC transporter, ATPase subunit</fullName>
    </submittedName>
</protein>
<dbReference type="AlphaFoldDB" id="A0A081C4L4"/>
<comment type="similarity">
    <text evidence="2">Belongs to the ABC transporter superfamily.</text>
</comment>
<evidence type="ECO:0000256" key="4">
    <source>
        <dbReference type="ARBA" id="ARBA00022475"/>
    </source>
</evidence>
<dbReference type="EMBL" id="DF820470">
    <property type="protein sequence ID" value="GAK59519.1"/>
    <property type="molecule type" value="Genomic_DNA"/>
</dbReference>
<keyword evidence="6" id="KW-0067">ATP-binding</keyword>
<evidence type="ECO:0000313" key="9">
    <source>
        <dbReference type="EMBL" id="GAK59519.1"/>
    </source>
</evidence>
<evidence type="ECO:0000259" key="8">
    <source>
        <dbReference type="PROSITE" id="PS50893"/>
    </source>
</evidence>
<keyword evidence="3" id="KW-0813">Transport</keyword>
<organism evidence="9">
    <name type="scientific">Vecturithrix granuli</name>
    <dbReference type="NCBI Taxonomy" id="1499967"/>
    <lineage>
        <taxon>Bacteria</taxon>
        <taxon>Candidatus Moduliflexota</taxon>
        <taxon>Candidatus Vecturitrichia</taxon>
        <taxon>Candidatus Vecturitrichales</taxon>
        <taxon>Candidatus Vecturitrichaceae</taxon>
        <taxon>Candidatus Vecturithrix</taxon>
    </lineage>
</organism>
<comment type="subcellular location">
    <subcellularLocation>
        <location evidence="1">Cell membrane</location>
        <topology evidence="1">Peripheral membrane protein</topology>
    </subcellularLocation>
</comment>
<keyword evidence="7" id="KW-0472">Membrane</keyword>
<evidence type="ECO:0000256" key="7">
    <source>
        <dbReference type="ARBA" id="ARBA00023136"/>
    </source>
</evidence>
<dbReference type="CDD" id="cd03257">
    <property type="entry name" value="ABC_NikE_OppD_transporters"/>
    <property type="match status" value="1"/>
</dbReference>
<dbReference type="SUPFAM" id="SSF52540">
    <property type="entry name" value="P-loop containing nucleoside triphosphate hydrolases"/>
    <property type="match status" value="1"/>
</dbReference>
<dbReference type="GO" id="GO:0005886">
    <property type="term" value="C:plasma membrane"/>
    <property type="evidence" value="ECO:0007669"/>
    <property type="project" value="UniProtKB-SubCell"/>
</dbReference>
<dbReference type="STRING" id="1499967.U27_06504"/>
<dbReference type="PROSITE" id="PS00211">
    <property type="entry name" value="ABC_TRANSPORTER_1"/>
    <property type="match status" value="1"/>
</dbReference>
<dbReference type="FunFam" id="3.40.50.300:FF:000016">
    <property type="entry name" value="Oligopeptide ABC transporter ATP-binding component"/>
    <property type="match status" value="1"/>
</dbReference>
<evidence type="ECO:0000256" key="3">
    <source>
        <dbReference type="ARBA" id="ARBA00022448"/>
    </source>
</evidence>
<feature type="domain" description="ABC transporter" evidence="8">
    <location>
        <begin position="8"/>
        <end position="255"/>
    </location>
</feature>